<name>A0A8J5XJ61_DIALT</name>
<accession>A0A8J5XJ61</accession>
<dbReference type="Proteomes" id="UP000751190">
    <property type="component" value="Unassembled WGS sequence"/>
</dbReference>
<evidence type="ECO:0000313" key="1">
    <source>
        <dbReference type="EMBL" id="KAG8462272.1"/>
    </source>
</evidence>
<organism evidence="1 2">
    <name type="scientific">Diacronema lutheri</name>
    <name type="common">Unicellular marine alga</name>
    <name type="synonym">Monochrysis lutheri</name>
    <dbReference type="NCBI Taxonomy" id="2081491"/>
    <lineage>
        <taxon>Eukaryota</taxon>
        <taxon>Haptista</taxon>
        <taxon>Haptophyta</taxon>
        <taxon>Pavlovophyceae</taxon>
        <taxon>Pavlovales</taxon>
        <taxon>Pavlovaceae</taxon>
        <taxon>Diacronema</taxon>
    </lineage>
</organism>
<proteinExistence type="predicted"/>
<dbReference type="EMBL" id="JAGTXO010000021">
    <property type="protein sequence ID" value="KAG8462272.1"/>
    <property type="molecule type" value="Genomic_DNA"/>
</dbReference>
<dbReference type="AlphaFoldDB" id="A0A8J5XJ61"/>
<keyword evidence="2" id="KW-1185">Reference proteome</keyword>
<sequence>MHAEGARLYRARRRRAAIYAACARVIHSAAAAALVFVTDNVPTTPADRAKPRPRDRSKVMRDIAHDLTDAEFKRCYRMDKATFQHLLECIRPHVAVRDSRRGDGLDLDLMLSMALSWLRGGSDLDIWRLHKVGRPCARGAPRAPAARSSTFYHVLWVVIAALNKGLDREMDFPFRDRAALADLERRFAERWGKEARFLYRGLRLEILLEHFDAEQLVHDHRDCILLRLEEAVDREVAVHWRAAPRRRSRRLRRLAR</sequence>
<gene>
    <name evidence="1" type="ORF">KFE25_012092</name>
</gene>
<comment type="caution">
    <text evidence="1">The sequence shown here is derived from an EMBL/GenBank/DDBJ whole genome shotgun (WGS) entry which is preliminary data.</text>
</comment>
<protein>
    <submittedName>
        <fullName evidence="1">Uncharacterized protein</fullName>
    </submittedName>
</protein>
<dbReference type="OrthoDB" id="10648356at2759"/>
<reference evidence="1" key="1">
    <citation type="submission" date="2021-05" db="EMBL/GenBank/DDBJ databases">
        <title>The genome of the haptophyte Pavlova lutheri (Diacronema luteri, Pavlovales) - a model for lipid biosynthesis in eukaryotic algae.</title>
        <authorList>
            <person name="Hulatt C.J."/>
            <person name="Posewitz M.C."/>
        </authorList>
    </citation>
    <scope>NUCLEOTIDE SEQUENCE</scope>
    <source>
        <strain evidence="1">NIVA-4/92</strain>
    </source>
</reference>
<evidence type="ECO:0000313" key="2">
    <source>
        <dbReference type="Proteomes" id="UP000751190"/>
    </source>
</evidence>